<evidence type="ECO:0000256" key="1">
    <source>
        <dbReference type="SAM" id="Coils"/>
    </source>
</evidence>
<evidence type="ECO:0008006" key="6">
    <source>
        <dbReference type="Google" id="ProtNLM"/>
    </source>
</evidence>
<accession>A0A918G1G0</accession>
<evidence type="ECO:0000259" key="2">
    <source>
        <dbReference type="Pfam" id="PF02591"/>
    </source>
</evidence>
<feature type="coiled-coil region" evidence="1">
    <location>
        <begin position="51"/>
        <end position="157"/>
    </location>
</feature>
<proteinExistence type="predicted"/>
<keyword evidence="1" id="KW-0175">Coiled coil</keyword>
<dbReference type="Proteomes" id="UP000660680">
    <property type="component" value="Unassembled WGS sequence"/>
</dbReference>
<dbReference type="InterPro" id="IPR003743">
    <property type="entry name" value="Zf-RING_7"/>
</dbReference>
<sequence length="244" mass="27378">MKADPAVQRGLLDLAEVDAELNRIDHRRRTAPELAEIAEAEKAVRARRDARVAVQTQLDDLDREVARQEKEIDAVRAREERDRKLLDAGAGARQVADLEHELESLVRRKAALEDDLLELMERREAVEADGQHAAVELEKAEAALAEVRHRHQENLADLDSQQARRDADRAKLVATFPEPLVAQYERKRKAKGIGAALLRARRCGACRLELDRRVISVIKETAPDEVVECEECGVILVRTAESGL</sequence>
<reference evidence="4" key="2">
    <citation type="submission" date="2020-09" db="EMBL/GenBank/DDBJ databases">
        <authorList>
            <person name="Sun Q."/>
            <person name="Ohkuma M."/>
        </authorList>
    </citation>
    <scope>NUCLEOTIDE SEQUENCE</scope>
    <source>
        <strain evidence="4">JCM 3276</strain>
    </source>
</reference>
<evidence type="ECO:0000313" key="5">
    <source>
        <dbReference type="Proteomes" id="UP000660680"/>
    </source>
</evidence>
<name>A0A918G1G0_9PSEU</name>
<evidence type="ECO:0000313" key="4">
    <source>
        <dbReference type="EMBL" id="GGS12570.1"/>
    </source>
</evidence>
<feature type="domain" description="CT398-like coiled coil hairpin" evidence="3">
    <location>
        <begin position="14"/>
        <end position="192"/>
    </location>
</feature>
<dbReference type="RefSeq" id="WP_189208227.1">
    <property type="nucleotide sequence ID" value="NZ_BMRB01000001.1"/>
</dbReference>
<evidence type="ECO:0000259" key="3">
    <source>
        <dbReference type="Pfam" id="PF24481"/>
    </source>
</evidence>
<keyword evidence="5" id="KW-1185">Reference proteome</keyword>
<dbReference type="Gene3D" id="1.10.287.1490">
    <property type="match status" value="1"/>
</dbReference>
<comment type="caution">
    <text evidence="4">The sequence shown here is derived from an EMBL/GenBank/DDBJ whole genome shotgun (WGS) entry which is preliminary data.</text>
</comment>
<dbReference type="AlphaFoldDB" id="A0A918G1G0"/>
<feature type="domain" description="C4-type zinc ribbon" evidence="2">
    <location>
        <begin position="202"/>
        <end position="236"/>
    </location>
</feature>
<dbReference type="PANTHER" id="PTHR39082:SF1">
    <property type="entry name" value="SCAVENGER RECEPTOR CLASS A MEMBER 3"/>
    <property type="match status" value="1"/>
</dbReference>
<dbReference type="EMBL" id="BMRB01000001">
    <property type="protein sequence ID" value="GGS12570.1"/>
    <property type="molecule type" value="Genomic_DNA"/>
</dbReference>
<dbReference type="InterPro" id="IPR056003">
    <property type="entry name" value="CT398_CC_hairpin"/>
</dbReference>
<gene>
    <name evidence="4" type="ORF">GCM10010171_00270</name>
</gene>
<dbReference type="InterPro" id="IPR052376">
    <property type="entry name" value="Oxidative_Scav/Glycosyltrans"/>
</dbReference>
<organism evidence="4 5">
    <name type="scientific">Actinokineospora fastidiosa</name>
    <dbReference type="NCBI Taxonomy" id="1816"/>
    <lineage>
        <taxon>Bacteria</taxon>
        <taxon>Bacillati</taxon>
        <taxon>Actinomycetota</taxon>
        <taxon>Actinomycetes</taxon>
        <taxon>Pseudonocardiales</taxon>
        <taxon>Pseudonocardiaceae</taxon>
        <taxon>Actinokineospora</taxon>
    </lineage>
</organism>
<dbReference type="PANTHER" id="PTHR39082">
    <property type="entry name" value="PHOSPHOLIPASE C-BETA-2-RELATED"/>
    <property type="match status" value="1"/>
</dbReference>
<dbReference type="Pfam" id="PF24481">
    <property type="entry name" value="CT398_CC"/>
    <property type="match status" value="1"/>
</dbReference>
<protein>
    <recommendedName>
        <fullName evidence="6">C4-type zinc ribbon domain-containing protein</fullName>
    </recommendedName>
</protein>
<reference evidence="4" key="1">
    <citation type="journal article" date="2014" name="Int. J. Syst. Evol. Microbiol.">
        <title>Complete genome sequence of Corynebacterium casei LMG S-19264T (=DSM 44701T), isolated from a smear-ripened cheese.</title>
        <authorList>
            <consortium name="US DOE Joint Genome Institute (JGI-PGF)"/>
            <person name="Walter F."/>
            <person name="Albersmeier A."/>
            <person name="Kalinowski J."/>
            <person name="Ruckert C."/>
        </authorList>
    </citation>
    <scope>NUCLEOTIDE SEQUENCE</scope>
    <source>
        <strain evidence="4">JCM 3276</strain>
    </source>
</reference>
<dbReference type="Pfam" id="PF02591">
    <property type="entry name" value="Zn_ribbon_9"/>
    <property type="match status" value="1"/>
</dbReference>